<dbReference type="PANTHER" id="PTHR30461:SF23">
    <property type="entry name" value="DNA RECOMBINASE-RELATED"/>
    <property type="match status" value="1"/>
</dbReference>
<comment type="caution">
    <text evidence="3">The sequence shown here is derived from an EMBL/GenBank/DDBJ whole genome shotgun (WGS) entry which is preliminary data.</text>
</comment>
<dbReference type="Gene3D" id="3.90.1750.20">
    <property type="entry name" value="Putative Large Serine Recombinase, Chain B, Domain 2"/>
    <property type="match status" value="1"/>
</dbReference>
<dbReference type="Pfam" id="PF00239">
    <property type="entry name" value="Resolvase"/>
    <property type="match status" value="1"/>
</dbReference>
<accession>A0A9X2VYA7</accession>
<dbReference type="SMART" id="SM00857">
    <property type="entry name" value="Resolvase"/>
    <property type="match status" value="1"/>
</dbReference>
<dbReference type="InterPro" id="IPR050639">
    <property type="entry name" value="SSR_resolvase"/>
</dbReference>
<dbReference type="Proteomes" id="UP001142648">
    <property type="component" value="Unassembled WGS sequence"/>
</dbReference>
<gene>
    <name evidence="3" type="ORF">N0B51_00985</name>
</gene>
<feature type="domain" description="Resolvase/invertase-type recombinase catalytic" evidence="1">
    <location>
        <begin position="10"/>
        <end position="162"/>
    </location>
</feature>
<evidence type="ECO:0000259" key="1">
    <source>
        <dbReference type="PROSITE" id="PS51736"/>
    </source>
</evidence>
<name>A0A9X2VYA7_9SPHN</name>
<dbReference type="AlphaFoldDB" id="A0A9X2VYA7"/>
<dbReference type="InterPro" id="IPR011109">
    <property type="entry name" value="DNA_bind_recombinase_dom"/>
</dbReference>
<dbReference type="PROSITE" id="PS51737">
    <property type="entry name" value="RECOMBINASE_DNA_BIND"/>
    <property type="match status" value="1"/>
</dbReference>
<evidence type="ECO:0000313" key="4">
    <source>
        <dbReference type="Proteomes" id="UP001142648"/>
    </source>
</evidence>
<reference evidence="3" key="1">
    <citation type="submission" date="2022-09" db="EMBL/GenBank/DDBJ databases">
        <title>The genome sequence of Tsuneonella sp. YG55.</title>
        <authorList>
            <person name="Liu Y."/>
        </authorList>
    </citation>
    <scope>NUCLEOTIDE SEQUENCE</scope>
    <source>
        <strain evidence="3">YG55</strain>
    </source>
</reference>
<dbReference type="InterPro" id="IPR006119">
    <property type="entry name" value="Resolv_N"/>
</dbReference>
<dbReference type="PROSITE" id="PS51736">
    <property type="entry name" value="RECOMBINASES_3"/>
    <property type="match status" value="1"/>
</dbReference>
<dbReference type="EMBL" id="JAOAMV010000001">
    <property type="protein sequence ID" value="MCT2557547.1"/>
    <property type="molecule type" value="Genomic_DNA"/>
</dbReference>
<dbReference type="Pfam" id="PF07508">
    <property type="entry name" value="Recombinase"/>
    <property type="match status" value="1"/>
</dbReference>
<proteinExistence type="predicted"/>
<dbReference type="Gene3D" id="3.40.50.1390">
    <property type="entry name" value="Resolvase, N-terminal catalytic domain"/>
    <property type="match status" value="1"/>
</dbReference>
<dbReference type="InterPro" id="IPR038109">
    <property type="entry name" value="DNA_bind_recomb_sf"/>
</dbReference>
<organism evidence="3 4">
    <name type="scientific">Tsuneonella litorea</name>
    <dbReference type="NCBI Taxonomy" id="2976475"/>
    <lineage>
        <taxon>Bacteria</taxon>
        <taxon>Pseudomonadati</taxon>
        <taxon>Pseudomonadota</taxon>
        <taxon>Alphaproteobacteria</taxon>
        <taxon>Sphingomonadales</taxon>
        <taxon>Erythrobacteraceae</taxon>
        <taxon>Tsuneonella</taxon>
    </lineage>
</organism>
<dbReference type="GO" id="GO:0003677">
    <property type="term" value="F:DNA binding"/>
    <property type="evidence" value="ECO:0007669"/>
    <property type="project" value="InterPro"/>
</dbReference>
<dbReference type="SUPFAM" id="SSF53041">
    <property type="entry name" value="Resolvase-like"/>
    <property type="match status" value="1"/>
</dbReference>
<dbReference type="CDD" id="cd03768">
    <property type="entry name" value="SR_ResInv"/>
    <property type="match status" value="1"/>
</dbReference>
<sequence length="556" mass="62000">MASESPKRLRCAIYTRKSTEEGLEKAFNSLDAQREACAAYILSQRHEGWSLLPDLYDDGGFTGGNMDRPGLQQLLADVRSGKVDVVVVYKVDRLTRSLADFAKIVEVLDEMGASFVSVTQAFNTTSSMGRLTLNVLLSFAQFEREVISERIRDKVAASKAKGMWMGGPVALGYRVEDRRLVVVSQEAETVRNIMRRYLKSQNIFELLDELERDGIVSKKVKGRDGTFRGGVPFKRGALYHLLSNRLYLGLTMHKGKAYEGQHDAIVDAELFDAVQAKLAERTNPRTSAKAQRRVSLLAGMICDEHDRPMSPYHTRNHGRRYSYYASNRGDGSREQSLRLPAGELDAGVRTALSALLSNSQVLHRQHQLLDPAQLFALLDHCADLAERLRTMTIAEIRLLLGQLDLRVVVSRDCLMATISSRSLLALAEIESEVDSRIHLAVPATTDWFGHEQRLRLEPPSNGAAPPDHRLVELAARGFASRDQLLAMTADELASMPVTQHRHLERTARLAYLAPDIVRAIADGRQPKSLTARKLARLGSLPMEWSEQRAMLGFAAD</sequence>
<dbReference type="PANTHER" id="PTHR30461">
    <property type="entry name" value="DNA-INVERTASE FROM LAMBDOID PROPHAGE"/>
    <property type="match status" value="1"/>
</dbReference>
<dbReference type="InterPro" id="IPR036162">
    <property type="entry name" value="Resolvase-like_N_sf"/>
</dbReference>
<feature type="domain" description="Recombinase" evidence="2">
    <location>
        <begin position="170"/>
        <end position="285"/>
    </location>
</feature>
<evidence type="ECO:0000313" key="3">
    <source>
        <dbReference type="EMBL" id="MCT2557547.1"/>
    </source>
</evidence>
<dbReference type="RefSeq" id="WP_259960324.1">
    <property type="nucleotide sequence ID" value="NZ_JAOAMV010000001.1"/>
</dbReference>
<dbReference type="GO" id="GO:0000150">
    <property type="term" value="F:DNA strand exchange activity"/>
    <property type="evidence" value="ECO:0007669"/>
    <property type="project" value="InterPro"/>
</dbReference>
<keyword evidence="4" id="KW-1185">Reference proteome</keyword>
<protein>
    <submittedName>
        <fullName evidence="3">Recombinase family protein</fullName>
    </submittedName>
</protein>
<evidence type="ECO:0000259" key="2">
    <source>
        <dbReference type="PROSITE" id="PS51737"/>
    </source>
</evidence>